<feature type="transmembrane region" description="Helical" evidence="6">
    <location>
        <begin position="197"/>
        <end position="218"/>
    </location>
</feature>
<dbReference type="AlphaFoldDB" id="A0AAW1TI27"/>
<evidence type="ECO:0000256" key="3">
    <source>
        <dbReference type="ARBA" id="ARBA00022692"/>
    </source>
</evidence>
<feature type="transmembrane region" description="Helical" evidence="6">
    <location>
        <begin position="418"/>
        <end position="439"/>
    </location>
</feature>
<feature type="transmembrane region" description="Helical" evidence="6">
    <location>
        <begin position="276"/>
        <end position="299"/>
    </location>
</feature>
<comment type="subcellular location">
    <subcellularLocation>
        <location evidence="1">Membrane</location>
        <topology evidence="1">Multi-pass membrane protein</topology>
    </subcellularLocation>
</comment>
<feature type="transmembrane region" description="Helical" evidence="6">
    <location>
        <begin position="359"/>
        <end position="380"/>
    </location>
</feature>
<comment type="similarity">
    <text evidence="2 6">Belongs to the multi antimicrobial extrusion (MATE) (TC 2.A.66.1) family.</text>
</comment>
<sequence length="486" mass="52417">MGKVRREIRVDGSELWSLMILAVPVFLTFASNRLLATISLSFVGRLGATQLAAAGLATSLSNVLGDSVLTGIASCLQTLCGQAFGAKAYKEVGNWWQRAVLILWVTCIPITVIWTFAAPILTAIGQEPAVAKMTALYLHTRLPGIWAFAAFQATQQYLQSQGIVQPSMYCGIAVAILHPAWNYIFIHFFGWGLQGAAAAYAFSNFLQLASLIIVVFFFELQKETFDGISSTAFKGWGTFLKLGLPSLFMLGEWWAAEIVVLLSGKLPNAEQSLSAMNIFMETSALSFMLPLGLSIGIAIRTANELGAGQGKRAERAAGVAVAVGTADALITATVIFFARHQLPRIFTADPAVVDVTSKVLSVMAFYIAADGLQGVLGGVLRGSGRQGRTVPVMFISYYVVALPAAYLLGFTFNMGVVGLSLGMLLGALCNVTIYIIMCARTDWGIAVKEALQRSGRNPEQAEMLIQENMARNHAQEEMDVRQDEES</sequence>
<feature type="transmembrane region" description="Helical" evidence="6">
    <location>
        <begin position="99"/>
        <end position="124"/>
    </location>
</feature>
<evidence type="ECO:0000256" key="6">
    <source>
        <dbReference type="RuleBase" id="RU004914"/>
    </source>
</evidence>
<feature type="transmembrane region" description="Helical" evidence="6">
    <location>
        <begin position="15"/>
        <end position="35"/>
    </location>
</feature>
<dbReference type="GO" id="GO:0042910">
    <property type="term" value="F:xenobiotic transmembrane transporter activity"/>
    <property type="evidence" value="ECO:0007669"/>
    <property type="project" value="InterPro"/>
</dbReference>
<keyword evidence="8" id="KW-1185">Reference proteome</keyword>
<comment type="caution">
    <text evidence="7">The sequence shown here is derived from an EMBL/GenBank/DDBJ whole genome shotgun (WGS) entry which is preliminary data.</text>
</comment>
<gene>
    <name evidence="7" type="ORF">WJX84_011645</name>
</gene>
<evidence type="ECO:0000256" key="1">
    <source>
        <dbReference type="ARBA" id="ARBA00004141"/>
    </source>
</evidence>
<accession>A0AAW1TI27</accession>
<dbReference type="InterPro" id="IPR045069">
    <property type="entry name" value="MATE_euk"/>
</dbReference>
<dbReference type="Pfam" id="PF01554">
    <property type="entry name" value="MatE"/>
    <property type="match status" value="2"/>
</dbReference>
<proteinExistence type="inferred from homology"/>
<feature type="transmembrane region" description="Helical" evidence="6">
    <location>
        <begin position="239"/>
        <end position="256"/>
    </location>
</feature>
<evidence type="ECO:0000256" key="4">
    <source>
        <dbReference type="ARBA" id="ARBA00022989"/>
    </source>
</evidence>
<evidence type="ECO:0000256" key="5">
    <source>
        <dbReference type="ARBA" id="ARBA00023136"/>
    </source>
</evidence>
<keyword evidence="4 6" id="KW-1133">Transmembrane helix</keyword>
<reference evidence="7 8" key="1">
    <citation type="journal article" date="2024" name="Nat. Commun.">
        <title>Phylogenomics reveals the evolutionary origins of lichenization in chlorophyte algae.</title>
        <authorList>
            <person name="Puginier C."/>
            <person name="Libourel C."/>
            <person name="Otte J."/>
            <person name="Skaloud P."/>
            <person name="Haon M."/>
            <person name="Grisel S."/>
            <person name="Petersen M."/>
            <person name="Berrin J.G."/>
            <person name="Delaux P.M."/>
            <person name="Dal Grande F."/>
            <person name="Keller J."/>
        </authorList>
    </citation>
    <scope>NUCLEOTIDE SEQUENCE [LARGE SCALE GENOMIC DNA]</scope>
    <source>
        <strain evidence="7 8">SAG 2523</strain>
    </source>
</reference>
<dbReference type="GO" id="GO:0015297">
    <property type="term" value="F:antiporter activity"/>
    <property type="evidence" value="ECO:0007669"/>
    <property type="project" value="InterPro"/>
</dbReference>
<feature type="transmembrane region" description="Helical" evidence="6">
    <location>
        <begin position="392"/>
        <end position="412"/>
    </location>
</feature>
<evidence type="ECO:0000313" key="7">
    <source>
        <dbReference type="EMBL" id="KAK9868423.1"/>
    </source>
</evidence>
<feature type="transmembrane region" description="Helical" evidence="6">
    <location>
        <begin position="166"/>
        <end position="191"/>
    </location>
</feature>
<dbReference type="PANTHER" id="PTHR11206">
    <property type="entry name" value="MULTIDRUG RESISTANCE PROTEIN"/>
    <property type="match status" value="1"/>
</dbReference>
<dbReference type="GO" id="GO:1990961">
    <property type="term" value="P:xenobiotic detoxification by transmembrane export across the plasma membrane"/>
    <property type="evidence" value="ECO:0007669"/>
    <property type="project" value="InterPro"/>
</dbReference>
<dbReference type="NCBIfam" id="TIGR00797">
    <property type="entry name" value="matE"/>
    <property type="match status" value="1"/>
</dbReference>
<protein>
    <recommendedName>
        <fullName evidence="6">Protein DETOXIFICATION</fullName>
    </recommendedName>
    <alternativeName>
        <fullName evidence="6">Multidrug and toxic compound extrusion protein</fullName>
    </alternativeName>
</protein>
<dbReference type="GO" id="GO:0016020">
    <property type="term" value="C:membrane"/>
    <property type="evidence" value="ECO:0007669"/>
    <property type="project" value="UniProtKB-SubCell"/>
</dbReference>
<keyword evidence="5 6" id="KW-0472">Membrane</keyword>
<feature type="transmembrane region" description="Helical" evidence="6">
    <location>
        <begin position="319"/>
        <end position="339"/>
    </location>
</feature>
<dbReference type="Proteomes" id="UP001485043">
    <property type="component" value="Unassembled WGS sequence"/>
</dbReference>
<dbReference type="EMBL" id="JALJOV010000030">
    <property type="protein sequence ID" value="KAK9868423.1"/>
    <property type="molecule type" value="Genomic_DNA"/>
</dbReference>
<keyword evidence="3 6" id="KW-0812">Transmembrane</keyword>
<evidence type="ECO:0000313" key="8">
    <source>
        <dbReference type="Proteomes" id="UP001485043"/>
    </source>
</evidence>
<name>A0AAW1TI27_9CHLO</name>
<evidence type="ECO:0000256" key="2">
    <source>
        <dbReference type="ARBA" id="ARBA00010199"/>
    </source>
</evidence>
<dbReference type="CDD" id="cd13132">
    <property type="entry name" value="MATE_eukaryotic"/>
    <property type="match status" value="1"/>
</dbReference>
<organism evidence="7 8">
    <name type="scientific">Apatococcus fuscideae</name>
    <dbReference type="NCBI Taxonomy" id="2026836"/>
    <lineage>
        <taxon>Eukaryota</taxon>
        <taxon>Viridiplantae</taxon>
        <taxon>Chlorophyta</taxon>
        <taxon>core chlorophytes</taxon>
        <taxon>Trebouxiophyceae</taxon>
        <taxon>Chlorellales</taxon>
        <taxon>Chlorellaceae</taxon>
        <taxon>Apatococcus</taxon>
    </lineage>
</organism>
<dbReference type="InterPro" id="IPR002528">
    <property type="entry name" value="MATE_fam"/>
</dbReference>